<protein>
    <submittedName>
        <fullName evidence="1">Uncharacterized protein</fullName>
    </submittedName>
</protein>
<evidence type="ECO:0000313" key="2">
    <source>
        <dbReference type="Proteomes" id="UP000232615"/>
    </source>
</evidence>
<keyword evidence="2" id="KW-1185">Reference proteome</keyword>
<dbReference type="EMBL" id="KF483846">
    <property type="protein sequence ID" value="AHC54880.1"/>
    <property type="molecule type" value="Genomic_DNA"/>
</dbReference>
<accession>V9SDS7</accession>
<organism evidence="1 2">
    <name type="scientific">Tunisvirus fontaine2</name>
    <dbReference type="NCBI Taxonomy" id="1421067"/>
    <lineage>
        <taxon>Viruses</taxon>
        <taxon>Varidnaviria</taxon>
        <taxon>Bamfordvirae</taxon>
        <taxon>Nucleocytoviricota</taxon>
        <taxon>Megaviricetes</taxon>
        <taxon>Pimascovirales</taxon>
        <taxon>Pimascovirales incertae sedis</taxon>
        <taxon>Marseilleviridae</taxon>
        <taxon>Losannavirus</taxon>
        <taxon>Losannavirus tunisense</taxon>
    </lineage>
</organism>
<proteinExistence type="predicted"/>
<reference evidence="1 2" key="1">
    <citation type="journal article" date="2014" name="Arch. Virol.">
        <title>Complete genome sequence of Tunisvirus, a new member of the proposed family Marseilleviridae.</title>
        <authorList>
            <person name="Aherfi S."/>
            <person name="Boughalmi M."/>
            <person name="Pagnier I."/>
            <person name="Fournous G."/>
            <person name="La Scola B."/>
            <person name="Raoult D."/>
            <person name="Colson P."/>
        </authorList>
    </citation>
    <scope>NUCLEOTIDE SEQUENCE [LARGE SCALE GENOMIC DNA]</scope>
    <source>
        <strain evidence="1 2">U484</strain>
    </source>
</reference>
<name>V9SDS7_9VIRU</name>
<sequence>MQKFLRNREVVSHSLISEEFPDPSNFLYCEDKKAWSTLKKCCRLPDERKHGKCFRSTHIYEENSEYKLGLLHGEYSIKLAQNPPCYASFVKGKPLKVVMGTSTLEFNEDGQIVGHVCKENCAFYCYPSPRYNEIKWEKTGNDVIISQRKVYSDAWENVVRYTNVLPYSKEEDTGSVTCNVIGLVRRVLRPKPVLSTAEKCVVEKGHLHQVKTQPGKRILVPWICY</sequence>
<gene>
    <name evidence="1" type="ORF">TNS_ORF162</name>
</gene>
<dbReference type="Proteomes" id="UP000232615">
    <property type="component" value="Segment"/>
</dbReference>
<evidence type="ECO:0000313" key="1">
    <source>
        <dbReference type="EMBL" id="AHC54880.1"/>
    </source>
</evidence>